<feature type="signal peptide" evidence="2">
    <location>
        <begin position="1"/>
        <end position="23"/>
    </location>
</feature>
<keyword evidence="1" id="KW-0812">Transmembrane</keyword>
<keyword evidence="3" id="KW-1185">Reference proteome</keyword>
<dbReference type="RefSeq" id="XP_004697773.3">
    <property type="nucleotide sequence ID" value="XM_004697716.4"/>
</dbReference>
<evidence type="ECO:0000313" key="3">
    <source>
        <dbReference type="Proteomes" id="UP000694863"/>
    </source>
</evidence>
<dbReference type="GeneID" id="101653918"/>
<dbReference type="SUPFAM" id="SSF57184">
    <property type="entry name" value="Growth factor receptor domain"/>
    <property type="match status" value="1"/>
</dbReference>
<evidence type="ECO:0000256" key="2">
    <source>
        <dbReference type="SAM" id="SignalP"/>
    </source>
</evidence>
<sequence length="920" mass="102500">GATLSAVALTALLLLALPGVAQMQTFSLPFLRPESCGQNQFFDISALSCVPCGAHQRRDARGTSCVCLPGFQMISNNGGATINCKKCPENMKGVTEDGWNCISCPHGLTAEGKCQCPTGHILVERDINGTLSSQATCTLCDGNENSFTIANALGNRCVRCEPTFVNISRSCACSQPNILTGGLCFSSTGSFPPRIISTARYGELGMPLASDWFAKNLQSSAAACWVYANLTSCQALGNMCVMNMNSYDAATFDACRLFQFVFENTAGLRTVHSVSFWKQNLPWLFYGDQPGLAPQVLSTTPLPTNFSFKGQDQNTKLNFVAMSYDVSGNFLKWQTLEGGILQLCPDTDVRLNAAYSFGTTYQQNCEILLSKLLTDFPTPIFYDVYLAYTDENQQQYIWAVPVLNLNLQHNKLFVNQDSSSGKWLLTRRMFLVDAVSGRENDLGGHPRVVRVATQVSVSIRLVPNTKSGNIYPPLITIAYSDIDIKDPSLQSVKISFSVNYEMNQGGAHVQTDIALGVLGGLAVLLSLLKTAGWKRRIGSPMVDLQALQFLHKLISQITIDIFFIDWERPKGKVLKAVEGEGGVRSAAVPVSIWRTYFVANEWNEIQTVRKINPLLQVLTVVFFLEVVGFKNLALMDSSSSLTRSPTSYIAPCSRILRYAVSAALWLAIGIMQIMFFAGFYERFIEDKIRQFVDLCCMSNISVFVLSHKCFGYYIHGRSVHGHADTNMEEMNMNLKREAENLCSQRGLVPNTDGQTFQIAISSQMRQHYDRIHESLTRKNGPARLLSSSGSTFEQSIKAYHAMNKFLGSFIDHVHKEMDYFIKDKLLFERVLGMEFMEPVGKSIFYNDEAYSFSSVLYYGNEATLLIFDLLFFCVVDLACQNFVLAAFLTYLQQEIFRFIRNTVGQRNLASKTLVDQRFLI</sequence>
<dbReference type="PANTHER" id="PTHR21274">
    <property type="entry name" value="MECKELIN"/>
    <property type="match status" value="1"/>
</dbReference>
<evidence type="ECO:0000256" key="1">
    <source>
        <dbReference type="SAM" id="Phobius"/>
    </source>
</evidence>
<accession>A0ABM0IDT4</accession>
<dbReference type="InterPro" id="IPR019170">
    <property type="entry name" value="Meckelin"/>
</dbReference>
<reference evidence="4" key="1">
    <citation type="submission" date="2025-08" db="UniProtKB">
        <authorList>
            <consortium name="RefSeq"/>
        </authorList>
    </citation>
    <scope>IDENTIFICATION</scope>
</reference>
<organism evidence="3 4">
    <name type="scientific">Echinops telfairi</name>
    <name type="common">Lesser hedgehog tenrec</name>
    <dbReference type="NCBI Taxonomy" id="9371"/>
    <lineage>
        <taxon>Eukaryota</taxon>
        <taxon>Metazoa</taxon>
        <taxon>Chordata</taxon>
        <taxon>Craniata</taxon>
        <taxon>Vertebrata</taxon>
        <taxon>Euteleostomi</taxon>
        <taxon>Mammalia</taxon>
        <taxon>Eutheria</taxon>
        <taxon>Afrotheria</taxon>
        <taxon>Tenrecidae</taxon>
        <taxon>Tenrecinae</taxon>
        <taxon>Echinops</taxon>
    </lineage>
</organism>
<name>A0ABM0IDT4_ECHTE</name>
<feature type="non-terminal residue" evidence="4">
    <location>
        <position position="1"/>
    </location>
</feature>
<keyword evidence="2" id="KW-0732">Signal</keyword>
<evidence type="ECO:0000313" key="4">
    <source>
        <dbReference type="RefSeq" id="XP_004697773.3"/>
    </source>
</evidence>
<dbReference type="InterPro" id="IPR009030">
    <property type="entry name" value="Growth_fac_rcpt_cys_sf"/>
</dbReference>
<keyword evidence="1" id="KW-0472">Membrane</keyword>
<dbReference type="PANTHER" id="PTHR21274:SF2">
    <property type="entry name" value="MECKELIN"/>
    <property type="match status" value="1"/>
</dbReference>
<proteinExistence type="predicted"/>
<protein>
    <submittedName>
        <fullName evidence="4">Meckelin</fullName>
    </submittedName>
</protein>
<dbReference type="Pfam" id="PF09773">
    <property type="entry name" value="Meckelin"/>
    <property type="match status" value="1"/>
</dbReference>
<feature type="transmembrane region" description="Helical" evidence="1">
    <location>
        <begin position="655"/>
        <end position="679"/>
    </location>
</feature>
<dbReference type="Proteomes" id="UP000694863">
    <property type="component" value="Unplaced"/>
</dbReference>
<feature type="transmembrane region" description="Helical" evidence="1">
    <location>
        <begin position="513"/>
        <end position="531"/>
    </location>
</feature>
<gene>
    <name evidence="4" type="primary">TMEM67</name>
</gene>
<feature type="chain" id="PRO_5045115659" evidence="2">
    <location>
        <begin position="24"/>
        <end position="920"/>
    </location>
</feature>
<keyword evidence="1" id="KW-1133">Transmembrane helix</keyword>